<comment type="catalytic activity">
    <reaction evidence="9">
        <text>L-threonyl-[protein] + ATP = O-phospho-L-threonyl-[protein] + ADP + H(+)</text>
        <dbReference type="Rhea" id="RHEA:46608"/>
        <dbReference type="Rhea" id="RHEA-COMP:11060"/>
        <dbReference type="Rhea" id="RHEA-COMP:11605"/>
        <dbReference type="ChEBI" id="CHEBI:15378"/>
        <dbReference type="ChEBI" id="CHEBI:30013"/>
        <dbReference type="ChEBI" id="CHEBI:30616"/>
        <dbReference type="ChEBI" id="CHEBI:61977"/>
        <dbReference type="ChEBI" id="CHEBI:456216"/>
        <dbReference type="EC" id="2.7.11.1"/>
    </reaction>
</comment>
<evidence type="ECO:0000256" key="1">
    <source>
        <dbReference type="ARBA" id="ARBA00011031"/>
    </source>
</evidence>
<evidence type="ECO:0000256" key="9">
    <source>
        <dbReference type="ARBA" id="ARBA00047899"/>
    </source>
</evidence>
<comment type="similarity">
    <text evidence="1">Belongs to the PI3/PI4-kinase family.</text>
</comment>
<keyword evidence="5" id="KW-0547">Nucleotide-binding</keyword>
<evidence type="ECO:0000256" key="4">
    <source>
        <dbReference type="ARBA" id="ARBA00022679"/>
    </source>
</evidence>
<keyword evidence="14" id="KW-1185">Reference proteome</keyword>
<accession>A0A8S1F2Q8</accession>
<evidence type="ECO:0000259" key="11">
    <source>
        <dbReference type="PROSITE" id="PS50290"/>
    </source>
</evidence>
<dbReference type="InterPro" id="IPR003152">
    <property type="entry name" value="FATC_dom"/>
</dbReference>
<dbReference type="PROSITE" id="PS50290">
    <property type="entry name" value="PI3_4_KINASE_3"/>
    <property type="match status" value="1"/>
</dbReference>
<comment type="catalytic activity">
    <reaction evidence="10">
        <text>L-seryl-[protein] + ATP = O-phospho-L-seryl-[protein] + ADP + H(+)</text>
        <dbReference type="Rhea" id="RHEA:17989"/>
        <dbReference type="Rhea" id="RHEA-COMP:9863"/>
        <dbReference type="Rhea" id="RHEA-COMP:11604"/>
        <dbReference type="ChEBI" id="CHEBI:15378"/>
        <dbReference type="ChEBI" id="CHEBI:29999"/>
        <dbReference type="ChEBI" id="CHEBI:30616"/>
        <dbReference type="ChEBI" id="CHEBI:83421"/>
        <dbReference type="ChEBI" id="CHEBI:456216"/>
        <dbReference type="EC" id="2.7.11.1"/>
    </reaction>
</comment>
<evidence type="ECO:0000256" key="7">
    <source>
        <dbReference type="ARBA" id="ARBA00022840"/>
    </source>
</evidence>
<dbReference type="GO" id="GO:0004674">
    <property type="term" value="F:protein serine/threonine kinase activity"/>
    <property type="evidence" value="ECO:0007669"/>
    <property type="project" value="UniProtKB-KW"/>
</dbReference>
<dbReference type="Gene3D" id="3.30.1010.10">
    <property type="entry name" value="Phosphatidylinositol 3-kinase Catalytic Subunit, Chain A, domain 4"/>
    <property type="match status" value="1"/>
</dbReference>
<comment type="caution">
    <text evidence="13">The sequence shown here is derived from an EMBL/GenBank/DDBJ whole genome shotgun (WGS) entry which is preliminary data.</text>
</comment>
<evidence type="ECO:0000256" key="3">
    <source>
        <dbReference type="ARBA" id="ARBA00022527"/>
    </source>
</evidence>
<feature type="domain" description="PI3K/PI4K catalytic" evidence="11">
    <location>
        <begin position="1553"/>
        <end position="1892"/>
    </location>
</feature>
<keyword evidence="6" id="KW-0418">Kinase</keyword>
<proteinExistence type="inferred from homology"/>
<dbReference type="PANTHER" id="PTHR11139:SF119">
    <property type="entry name" value="SERINE_THREONINE-PROTEIN KINASE SMG1"/>
    <property type="match status" value="1"/>
</dbReference>
<dbReference type="InterPro" id="IPR039414">
    <property type="entry name" value="SMG1_PIKKc"/>
</dbReference>
<dbReference type="PROSITE" id="PS51190">
    <property type="entry name" value="FATC"/>
    <property type="match status" value="1"/>
</dbReference>
<dbReference type="PANTHER" id="PTHR11139">
    <property type="entry name" value="ATAXIA TELANGIECTASIA MUTATED ATM -RELATED"/>
    <property type="match status" value="1"/>
</dbReference>
<dbReference type="Proteomes" id="UP000494206">
    <property type="component" value="Unassembled WGS sequence"/>
</dbReference>
<evidence type="ECO:0000256" key="2">
    <source>
        <dbReference type="ARBA" id="ARBA00012513"/>
    </source>
</evidence>
<dbReference type="GO" id="GO:0005634">
    <property type="term" value="C:nucleus"/>
    <property type="evidence" value="ECO:0007669"/>
    <property type="project" value="TreeGrafter"/>
</dbReference>
<dbReference type="Gene3D" id="1.10.1070.11">
    <property type="entry name" value="Phosphatidylinositol 3-/4-kinase, catalytic domain"/>
    <property type="match status" value="1"/>
</dbReference>
<evidence type="ECO:0000313" key="14">
    <source>
        <dbReference type="Proteomes" id="UP000494206"/>
    </source>
</evidence>
<evidence type="ECO:0000256" key="10">
    <source>
        <dbReference type="ARBA" id="ARBA00048679"/>
    </source>
</evidence>
<dbReference type="EMBL" id="CADEPM010000007">
    <property type="protein sequence ID" value="CAB3408298.1"/>
    <property type="molecule type" value="Genomic_DNA"/>
</dbReference>
<protein>
    <recommendedName>
        <fullName evidence="2">non-specific serine/threonine protein kinase</fullName>
        <ecNumber evidence="2">2.7.11.1</ecNumber>
    </recommendedName>
</protein>
<dbReference type="GO" id="GO:0016242">
    <property type="term" value="P:negative regulation of macroautophagy"/>
    <property type="evidence" value="ECO:0007669"/>
    <property type="project" value="TreeGrafter"/>
</dbReference>
<dbReference type="SMART" id="SM00146">
    <property type="entry name" value="PI3Kc"/>
    <property type="match status" value="1"/>
</dbReference>
<gene>
    <name evidence="13" type="ORF">CBOVIS_LOCUS10093</name>
</gene>
<dbReference type="SUPFAM" id="SSF56112">
    <property type="entry name" value="Protein kinase-like (PK-like)"/>
    <property type="match status" value="1"/>
</dbReference>
<dbReference type="Pfam" id="PF15785">
    <property type="entry name" value="SMG1"/>
    <property type="match status" value="1"/>
</dbReference>
<dbReference type="CDD" id="cd05170">
    <property type="entry name" value="PIKKc_SMG1"/>
    <property type="match status" value="1"/>
</dbReference>
<dbReference type="GO" id="GO:0000184">
    <property type="term" value="P:nuclear-transcribed mRNA catabolic process, nonsense-mediated decay"/>
    <property type="evidence" value="ECO:0007669"/>
    <property type="project" value="UniProtKB-KW"/>
</dbReference>
<reference evidence="13 14" key="1">
    <citation type="submission" date="2020-04" db="EMBL/GenBank/DDBJ databases">
        <authorList>
            <person name="Laetsch R D."/>
            <person name="Stevens L."/>
            <person name="Kumar S."/>
            <person name="Blaxter L. M."/>
        </authorList>
    </citation>
    <scope>NUCLEOTIDE SEQUENCE [LARGE SCALE GENOMIC DNA]</scope>
</reference>
<dbReference type="OrthoDB" id="10065496at2759"/>
<evidence type="ECO:0000256" key="6">
    <source>
        <dbReference type="ARBA" id="ARBA00022777"/>
    </source>
</evidence>
<dbReference type="Pfam" id="PF00454">
    <property type="entry name" value="PI3_PI4_kinase"/>
    <property type="match status" value="1"/>
</dbReference>
<keyword evidence="3" id="KW-0723">Serine/threonine-protein kinase</keyword>
<dbReference type="InterPro" id="IPR011009">
    <property type="entry name" value="Kinase-like_dom_sf"/>
</dbReference>
<evidence type="ECO:0000256" key="5">
    <source>
        <dbReference type="ARBA" id="ARBA00022741"/>
    </source>
</evidence>
<keyword evidence="8" id="KW-0866">Nonsense-mediated mRNA decay</keyword>
<dbReference type="EC" id="2.7.11.1" evidence="2"/>
<dbReference type="InterPro" id="IPR031559">
    <property type="entry name" value="SMG1"/>
</dbReference>
<dbReference type="InterPro" id="IPR000403">
    <property type="entry name" value="PI3/4_kinase_cat_dom"/>
</dbReference>
<evidence type="ECO:0000256" key="8">
    <source>
        <dbReference type="ARBA" id="ARBA00023161"/>
    </source>
</evidence>
<dbReference type="InterPro" id="IPR050517">
    <property type="entry name" value="DDR_Repair_Kinase"/>
</dbReference>
<name>A0A8S1F2Q8_9PELO</name>
<evidence type="ECO:0000259" key="12">
    <source>
        <dbReference type="PROSITE" id="PS51190"/>
    </source>
</evidence>
<dbReference type="GO" id="GO:0031929">
    <property type="term" value="P:TOR signaling"/>
    <property type="evidence" value="ECO:0007669"/>
    <property type="project" value="TreeGrafter"/>
</dbReference>
<dbReference type="GO" id="GO:0005737">
    <property type="term" value="C:cytoplasm"/>
    <property type="evidence" value="ECO:0007669"/>
    <property type="project" value="TreeGrafter"/>
</dbReference>
<dbReference type="GO" id="GO:0005524">
    <property type="term" value="F:ATP binding"/>
    <property type="evidence" value="ECO:0007669"/>
    <property type="project" value="UniProtKB-KW"/>
</dbReference>
<dbReference type="SMART" id="SM01343">
    <property type="entry name" value="FATC"/>
    <property type="match status" value="1"/>
</dbReference>
<sequence>MISILQNIGEEFENKDDFAPQINVSLQWVADIIPSSSALVFAQCLKAMALLASSFRKEFNERFADNLQKLCQDLTDARYTERNVELLVEAIVVFKKSFHANIDFTKSFTKNLLNMDVNEITESEVHKRLKIVIMVMKISENKEIVMECSEKIRTIFESCFTTENFKFSLMECFCQISLEVIKLVRTNYGETEIIEKFYEILVNSSSYLMNSQKGKTLVLNYLSKTLRNLPPQATVIPNVISMVFDKSTGFFAENSQNHFLVLIGKKHTYTKLCDVISTLLTPNCLKQLQLAYASLRETILEKTNILRECPSEQTRNYEAALMILLQSLQSISCVKSSIIVMMGLRPGIFEFLVDEMPLNEQWFATEHPTLYYLFIHILIDHLKAHEYYIAQSDYIVNDESLSVGQTKREYAKKQIKAINAILQFDGEKVSKQAKTAISAWIFALVQGICTNINGEALVKEEWTRLHSNLTVQSTLEWNIEEQSVSGPFKMAQESVQTAVCSTTFGAEEFGFVTNFLLNGVIPPTFSKGKYLWMDEFLRMMTYGVTNTDDKKKVDIPEELIAKWRWVLAQTANFCIVNKMKTPLGKPMETFSAFSTEINKLAKEVLTASRVKEKSGLENPPLYPLSFLRVRLLLEFIDVLEKLMANTMSNGATFSLMEIPGVARQFFITNASSCNEWLLRTYYPAMVVAFFNGHLALTIRFGWNALVVYQKRAKDEKIRSVAATICCWMARAMATLTAPQAIVGIRKWVKMEFETDLGQNIMEALEKMACDKYEESLTMFEACLLSDNPSETLKLIIHNAMLDVLNRLRLPHALSYYRNVIFVDDEPVSEDYRSVELLTKFEKVEHKLKRTLVDWNIRHRLTALESSFSQTMRMVEIAEHRKEMTVLGALALSVDPTCKIYSDISSTNLVVAFLVDNVNSVQGKNDLTTRPLFTGCGDEEIGEKLTLCRKVMHWAHHLKHIRRTSGEAHLEIVRLARKCENRQLASWHVKSSGDNLSPLLNLQIRRQSMKLSTSKDLDMQVVEMNKMTRALCEVFGATAKWKQERLIATPNQAVAPAIFEEWRARDEAMARSCLQLANVFEKSPERIAYLMPDVIASFFWSELYRRPEVGTPNGHGIVGALLSLSARIYPQLAKTHLKLAEWASALATPEKFEDFNPACKEIKICDDPVLNEKLWKCMKSTTNVASLKHNVMKLLNHSQFAHELFIPGSYFLNMYSAIIEHQRQFLVMATTGYFSFLRYSAGPHPYSKKEQITVASLHIIDILTKFEDFMVDLMADGLSSTNCLVWKDILPQLFARLSHRSEIVRSVMMGLINKIGVAAPHSVVFQIVSGAAAAQLGNEKDHECRPFTNDERARFRSCCEILEQQLEEVYPELVRDTKKFVNEIERINLLPEEKWAVVLGSLEHEMEKRLAQVRNENARTSASAMYNKEAMKSIMAKKTNLITCQIFEALDTLYQQTCEKPAETEHEKVFQSSFGEKLKAAAEESKLYREQPEKAWAPFKNLISVMVHRHMKRGAQQIETKNISPYLATISKTCVPMPGQDSVEFENVVHVHKIHPNIVILPTKTRPKKLTFIGSDGISYVFLFKGREDLHLDERVTQFLRMCNTMLTNGKVEKSVFEYEAHNYAVIPLGPRSGLIKWVEGATPMFQLFRKWQARDKLVQQQAGKKTTNFEIERPSEMFNKTVRNVFAELGIGAEILSDRTKWPPEAMEKVFETLVEKTPKDLLSREFWVRSGCATTWWRVTTRFSRSCAVMSMIGAMLGLGDRHLDNLLVNLNHGYVVHIDYNICFDKGRNLRIPETVPFRLTQNMVNALGPSFIQGTFRESCIHVLSTLRAGKTALRMLLDAFVYDPLVDWTNSEHGPSVGISYALQLAVYGSDRNHGRKDVEYAKAMFEVKMGEFKGMWLKNRQESYIYFIVEIIIHNCREDLESSIRDLMFVLKAQRSFGVNEEIDKKRVEAGRRLQAAVTRHHWMMKELRPLLRSISRSYEGFERFYENYKTVFSGPLVSAHEELSDEKNMDIDGCLKHFQTVLESLEMVFTQMVNLAEYPPLNGVAPVAPFGNYREVNDNENVYHMENPMARTIIEGVEKRLNGAVGETIISPEEQADSLIEEAVSKSNLSRMYEGWTAWV</sequence>
<organism evidence="13 14">
    <name type="scientific">Caenorhabditis bovis</name>
    <dbReference type="NCBI Taxonomy" id="2654633"/>
    <lineage>
        <taxon>Eukaryota</taxon>
        <taxon>Metazoa</taxon>
        <taxon>Ecdysozoa</taxon>
        <taxon>Nematoda</taxon>
        <taxon>Chromadorea</taxon>
        <taxon>Rhabditida</taxon>
        <taxon>Rhabditina</taxon>
        <taxon>Rhabditomorpha</taxon>
        <taxon>Rhabditoidea</taxon>
        <taxon>Rhabditidae</taxon>
        <taxon>Peloderinae</taxon>
        <taxon>Caenorhabditis</taxon>
    </lineage>
</organism>
<feature type="domain" description="FATC" evidence="12">
    <location>
        <begin position="2094"/>
        <end position="2126"/>
    </location>
</feature>
<dbReference type="GO" id="GO:0031931">
    <property type="term" value="C:TORC1 complex"/>
    <property type="evidence" value="ECO:0007669"/>
    <property type="project" value="TreeGrafter"/>
</dbReference>
<dbReference type="Pfam" id="PF02260">
    <property type="entry name" value="FATC"/>
    <property type="match status" value="1"/>
</dbReference>
<evidence type="ECO:0000313" key="13">
    <source>
        <dbReference type="EMBL" id="CAB3408298.1"/>
    </source>
</evidence>
<dbReference type="GO" id="GO:0031932">
    <property type="term" value="C:TORC2 complex"/>
    <property type="evidence" value="ECO:0007669"/>
    <property type="project" value="TreeGrafter"/>
</dbReference>
<keyword evidence="7" id="KW-0067">ATP-binding</keyword>
<dbReference type="InterPro" id="IPR036940">
    <property type="entry name" value="PI3/4_kinase_cat_sf"/>
</dbReference>
<keyword evidence="4" id="KW-0808">Transferase</keyword>